<dbReference type="InterPro" id="IPR036388">
    <property type="entry name" value="WH-like_DNA-bd_sf"/>
</dbReference>
<evidence type="ECO:0000256" key="3">
    <source>
        <dbReference type="ARBA" id="ARBA00022553"/>
    </source>
</evidence>
<comment type="caution">
    <text evidence="13">The sequence shown here is derived from an EMBL/GenBank/DDBJ whole genome shotgun (WGS) entry which is preliminary data.</text>
</comment>
<dbReference type="Pfam" id="PF00072">
    <property type="entry name" value="Response_reg"/>
    <property type="match status" value="1"/>
</dbReference>
<feature type="DNA-binding region" description="OmpR/PhoB-type" evidence="10">
    <location>
        <begin position="151"/>
        <end position="251"/>
    </location>
</feature>
<dbReference type="Pfam" id="PF00486">
    <property type="entry name" value="Trans_reg_C"/>
    <property type="match status" value="1"/>
</dbReference>
<keyword evidence="4" id="KW-0902">Two-component regulatory system</keyword>
<dbReference type="PROSITE" id="PS51755">
    <property type="entry name" value="OMPR_PHOB"/>
    <property type="match status" value="1"/>
</dbReference>
<dbReference type="GO" id="GO:0000976">
    <property type="term" value="F:transcription cis-regulatory region binding"/>
    <property type="evidence" value="ECO:0007669"/>
    <property type="project" value="TreeGrafter"/>
</dbReference>
<keyword evidence="2" id="KW-0963">Cytoplasm</keyword>
<dbReference type="CDD" id="cd00383">
    <property type="entry name" value="trans_reg_C"/>
    <property type="match status" value="1"/>
</dbReference>
<evidence type="ECO:0000259" key="12">
    <source>
        <dbReference type="PROSITE" id="PS51755"/>
    </source>
</evidence>
<evidence type="ECO:0000256" key="9">
    <source>
        <dbReference type="PROSITE-ProRule" id="PRU00169"/>
    </source>
</evidence>
<name>A0A031JTJ0_9SPHN</name>
<feature type="domain" description="Response regulatory" evidence="11">
    <location>
        <begin position="13"/>
        <end position="125"/>
    </location>
</feature>
<evidence type="ECO:0000256" key="6">
    <source>
        <dbReference type="ARBA" id="ARBA00023125"/>
    </source>
</evidence>
<dbReference type="Gene3D" id="6.10.250.690">
    <property type="match status" value="1"/>
</dbReference>
<dbReference type="PANTHER" id="PTHR48111:SF4">
    <property type="entry name" value="DNA-BINDING DUAL TRANSCRIPTIONAL REGULATOR OMPR"/>
    <property type="match status" value="1"/>
</dbReference>
<dbReference type="eggNOG" id="COG0745">
    <property type="taxonomic scope" value="Bacteria"/>
</dbReference>
<dbReference type="PANTHER" id="PTHR48111">
    <property type="entry name" value="REGULATOR OF RPOS"/>
    <property type="match status" value="1"/>
</dbReference>
<keyword evidence="5" id="KW-0805">Transcription regulation</keyword>
<comment type="subcellular location">
    <subcellularLocation>
        <location evidence="1">Cytoplasm</location>
    </subcellularLocation>
</comment>
<dbReference type="SUPFAM" id="SSF52172">
    <property type="entry name" value="CheY-like"/>
    <property type="match status" value="1"/>
</dbReference>
<dbReference type="InterPro" id="IPR001789">
    <property type="entry name" value="Sig_transdc_resp-reg_receiver"/>
</dbReference>
<evidence type="ECO:0000259" key="11">
    <source>
        <dbReference type="PROSITE" id="PS50110"/>
    </source>
</evidence>
<keyword evidence="7" id="KW-0804">Transcription</keyword>
<dbReference type="Proteomes" id="UP000024329">
    <property type="component" value="Unassembled WGS sequence"/>
</dbReference>
<dbReference type="InterPro" id="IPR039420">
    <property type="entry name" value="WalR-like"/>
</dbReference>
<feature type="domain" description="OmpR/PhoB-type" evidence="12">
    <location>
        <begin position="151"/>
        <end position="251"/>
    </location>
</feature>
<dbReference type="SUPFAM" id="SSF46894">
    <property type="entry name" value="C-terminal effector domain of the bipartite response regulators"/>
    <property type="match status" value="1"/>
</dbReference>
<dbReference type="GO" id="GO:0006355">
    <property type="term" value="P:regulation of DNA-templated transcription"/>
    <property type="evidence" value="ECO:0007669"/>
    <property type="project" value="InterPro"/>
</dbReference>
<dbReference type="SMART" id="SM00862">
    <property type="entry name" value="Trans_reg_C"/>
    <property type="match status" value="1"/>
</dbReference>
<evidence type="ECO:0000256" key="10">
    <source>
        <dbReference type="PROSITE-ProRule" id="PRU01091"/>
    </source>
</evidence>
<evidence type="ECO:0000256" key="8">
    <source>
        <dbReference type="ARBA" id="ARBA00067337"/>
    </source>
</evidence>
<keyword evidence="3 9" id="KW-0597">Phosphoprotein</keyword>
<accession>A0A031JTJ0</accession>
<reference evidence="13 14" key="1">
    <citation type="submission" date="2014-03" db="EMBL/GenBank/DDBJ databases">
        <title>Whole genome sequence of Novosphingobium resinovorum KF1.</title>
        <authorList>
            <person name="Gan H.M."/>
            <person name="Gan H.Y."/>
            <person name="Chew T.H."/>
            <person name="Savka M.A."/>
        </authorList>
    </citation>
    <scope>NUCLEOTIDE SEQUENCE [LARGE SCALE GENOMIC DNA]</scope>
    <source>
        <strain evidence="13 14">KF1</strain>
    </source>
</reference>
<evidence type="ECO:0000313" key="13">
    <source>
        <dbReference type="EMBL" id="EZP80204.1"/>
    </source>
</evidence>
<evidence type="ECO:0000256" key="5">
    <source>
        <dbReference type="ARBA" id="ARBA00023015"/>
    </source>
</evidence>
<dbReference type="FunFam" id="1.10.10.10:FF:000099">
    <property type="entry name" value="Two-component system response regulator TorR"/>
    <property type="match status" value="1"/>
</dbReference>
<dbReference type="InterPro" id="IPR001867">
    <property type="entry name" value="OmpR/PhoB-type_DNA-bd"/>
</dbReference>
<dbReference type="GO" id="GO:0032993">
    <property type="term" value="C:protein-DNA complex"/>
    <property type="evidence" value="ECO:0007669"/>
    <property type="project" value="TreeGrafter"/>
</dbReference>
<proteinExistence type="predicted"/>
<dbReference type="PROSITE" id="PS50110">
    <property type="entry name" value="RESPONSE_REGULATORY"/>
    <property type="match status" value="1"/>
</dbReference>
<dbReference type="AlphaFoldDB" id="A0A031JTJ0"/>
<keyword evidence="6 10" id="KW-0238">DNA-binding</keyword>
<dbReference type="Gene3D" id="3.40.50.2300">
    <property type="match status" value="1"/>
</dbReference>
<dbReference type="EMBL" id="JFYZ01000018">
    <property type="protein sequence ID" value="EZP80204.1"/>
    <property type="molecule type" value="Genomic_DNA"/>
</dbReference>
<dbReference type="Gene3D" id="1.10.10.10">
    <property type="entry name" value="Winged helix-like DNA-binding domain superfamily/Winged helix DNA-binding domain"/>
    <property type="match status" value="1"/>
</dbReference>
<dbReference type="STRING" id="158500.BES08_12025"/>
<evidence type="ECO:0000256" key="1">
    <source>
        <dbReference type="ARBA" id="ARBA00004496"/>
    </source>
</evidence>
<dbReference type="PATRIC" id="fig|158500.4.peg.3694"/>
<evidence type="ECO:0000256" key="2">
    <source>
        <dbReference type="ARBA" id="ARBA00022490"/>
    </source>
</evidence>
<dbReference type="GO" id="GO:0005829">
    <property type="term" value="C:cytosol"/>
    <property type="evidence" value="ECO:0007669"/>
    <property type="project" value="TreeGrafter"/>
</dbReference>
<dbReference type="InterPro" id="IPR011006">
    <property type="entry name" value="CheY-like_superfamily"/>
</dbReference>
<protein>
    <recommendedName>
        <fullName evidence="8">Regulatory protein VirG</fullName>
    </recommendedName>
</protein>
<dbReference type="InterPro" id="IPR016032">
    <property type="entry name" value="Sig_transdc_resp-reg_C-effctor"/>
</dbReference>
<evidence type="ECO:0000256" key="4">
    <source>
        <dbReference type="ARBA" id="ARBA00023012"/>
    </source>
</evidence>
<evidence type="ECO:0000256" key="7">
    <source>
        <dbReference type="ARBA" id="ARBA00023163"/>
    </source>
</evidence>
<evidence type="ECO:0000313" key="14">
    <source>
        <dbReference type="Proteomes" id="UP000024329"/>
    </source>
</evidence>
<dbReference type="SMART" id="SM00448">
    <property type="entry name" value="REC"/>
    <property type="match status" value="1"/>
</dbReference>
<organism evidence="13 14">
    <name type="scientific">Novosphingobium resinovorum</name>
    <dbReference type="NCBI Taxonomy" id="158500"/>
    <lineage>
        <taxon>Bacteria</taxon>
        <taxon>Pseudomonadati</taxon>
        <taxon>Pseudomonadota</taxon>
        <taxon>Alphaproteobacteria</taxon>
        <taxon>Sphingomonadales</taxon>
        <taxon>Sphingomonadaceae</taxon>
        <taxon>Novosphingobium</taxon>
    </lineage>
</organism>
<sequence>MILEPHAMDLHTRILIVDDDEGIRSLIGDFLAKHGYDATTAADPLEMRKLLASESFDLIVLDVMMPREDGLTALRQMGPDAPPVIMLSAVGSDVDRIVGLEMGADDYLAKPCNPRELLARIRTVLRRRAGGAPAGALAEVATPRTIEADSGDCLHFAGWRMDLGLRLLFDPTNALISLSDGEFRLLRAFAEHPRRVLTRDQLLDWSRGEDSDHYDRAIDVQLSRLRRKLSDGEGGSDIIRTVRNEGYLFVPAVADDRPAG</sequence>
<gene>
    <name evidence="13" type="ORF">BV97_03619</name>
</gene>
<dbReference type="GO" id="GO:0000156">
    <property type="term" value="F:phosphorelay response regulator activity"/>
    <property type="evidence" value="ECO:0007669"/>
    <property type="project" value="TreeGrafter"/>
</dbReference>
<feature type="modified residue" description="4-aspartylphosphate" evidence="9">
    <location>
        <position position="62"/>
    </location>
</feature>